<dbReference type="PANTHER" id="PTHR46603">
    <property type="entry name" value="ABSCISSION/NOCUT CHECKPOINT REGULATOR"/>
    <property type="match status" value="1"/>
</dbReference>
<dbReference type="GO" id="GO:0044878">
    <property type="term" value="P:mitotic cytokinesis checkpoint signaling"/>
    <property type="evidence" value="ECO:0007669"/>
    <property type="project" value="TreeGrafter"/>
</dbReference>
<dbReference type="SUPFAM" id="SSF57845">
    <property type="entry name" value="B-box zinc-binding domain"/>
    <property type="match status" value="1"/>
</dbReference>
<dbReference type="GO" id="GO:0005813">
    <property type="term" value="C:centrosome"/>
    <property type="evidence" value="ECO:0007669"/>
    <property type="project" value="TreeGrafter"/>
</dbReference>
<protein>
    <submittedName>
        <fullName evidence="1">Zinc finger FYVE-type containing 19</fullName>
    </submittedName>
</protein>
<name>A0A834BU96_9CHIR</name>
<reference evidence="1 2" key="1">
    <citation type="journal article" date="2020" name="Nature">
        <title>Six reference-quality genomes reveal evolution of bat adaptations.</title>
        <authorList>
            <person name="Jebb D."/>
            <person name="Huang Z."/>
            <person name="Pippel M."/>
            <person name="Hughes G.M."/>
            <person name="Lavrichenko K."/>
            <person name="Devanna P."/>
            <person name="Winkler S."/>
            <person name="Jermiin L.S."/>
            <person name="Skirmuntt E.C."/>
            <person name="Katzourakis A."/>
            <person name="Burkitt-Gray L."/>
            <person name="Ray D.A."/>
            <person name="Sullivan K.A.M."/>
            <person name="Roscito J.G."/>
            <person name="Kirilenko B.M."/>
            <person name="Davalos L.M."/>
            <person name="Corthals A.P."/>
            <person name="Power M.L."/>
            <person name="Jones G."/>
            <person name="Ransome R.D."/>
            <person name="Dechmann D.K.N."/>
            <person name="Locatelli A.G."/>
            <person name="Puechmaille S.J."/>
            <person name="Fedrigo O."/>
            <person name="Jarvis E.D."/>
            <person name="Hiller M."/>
            <person name="Vernes S.C."/>
            <person name="Myers E.W."/>
            <person name="Teeling E.C."/>
        </authorList>
    </citation>
    <scope>NUCLEOTIDE SEQUENCE [LARGE SCALE GENOMIC DNA]</scope>
    <source>
        <strain evidence="1">Bat1K_MPI-CBG_1</strain>
    </source>
</reference>
<dbReference type="CDD" id="cd19817">
    <property type="entry name" value="Bbox1_ANCHR-like"/>
    <property type="match status" value="1"/>
</dbReference>
<dbReference type="PANTHER" id="PTHR46603:SF1">
    <property type="entry name" value="ABSCISSION_NOCUT CHECKPOINT REGULATOR"/>
    <property type="match status" value="1"/>
</dbReference>
<dbReference type="GO" id="GO:0032154">
    <property type="term" value="C:cleavage furrow"/>
    <property type="evidence" value="ECO:0007669"/>
    <property type="project" value="TreeGrafter"/>
</dbReference>
<accession>A0A834BU96</accession>
<evidence type="ECO:0000313" key="1">
    <source>
        <dbReference type="EMBL" id="KAF6133816.1"/>
    </source>
</evidence>
<dbReference type="EMBL" id="JABVXQ010000001">
    <property type="protein sequence ID" value="KAF6133816.1"/>
    <property type="molecule type" value="Genomic_DNA"/>
</dbReference>
<dbReference type="GO" id="GO:0009838">
    <property type="term" value="P:abscission"/>
    <property type="evidence" value="ECO:0007669"/>
    <property type="project" value="TreeGrafter"/>
</dbReference>
<dbReference type="GO" id="GO:0032266">
    <property type="term" value="F:phosphatidylinositol-3-phosphate binding"/>
    <property type="evidence" value="ECO:0007669"/>
    <property type="project" value="TreeGrafter"/>
</dbReference>
<gene>
    <name evidence="1" type="ORF">HJG60_020627</name>
</gene>
<dbReference type="AlphaFoldDB" id="A0A834BU96"/>
<dbReference type="Proteomes" id="UP000664940">
    <property type="component" value="Unassembled WGS sequence"/>
</dbReference>
<proteinExistence type="predicted"/>
<dbReference type="Pfam" id="PF22586">
    <property type="entry name" value="ANCHR-like_BBOX"/>
    <property type="match status" value="1"/>
</dbReference>
<organism evidence="1 2">
    <name type="scientific">Phyllostomus discolor</name>
    <name type="common">pale spear-nosed bat</name>
    <dbReference type="NCBI Taxonomy" id="89673"/>
    <lineage>
        <taxon>Eukaryota</taxon>
        <taxon>Metazoa</taxon>
        <taxon>Chordata</taxon>
        <taxon>Craniata</taxon>
        <taxon>Vertebrata</taxon>
        <taxon>Euteleostomi</taxon>
        <taxon>Mammalia</taxon>
        <taxon>Eutheria</taxon>
        <taxon>Laurasiatheria</taxon>
        <taxon>Chiroptera</taxon>
        <taxon>Yangochiroptera</taxon>
        <taxon>Phyllostomidae</taxon>
        <taxon>Phyllostominae</taxon>
        <taxon>Phyllostomus</taxon>
    </lineage>
</organism>
<sequence length="101" mass="11600">MTVRMRRKLSRESCNSSLKKLPWTRQAALTSLQSQFSKPRPTAEEEELPWCCICNEDATLRCAGCDGDLYCVRCFREGHDAFELKEHQTSAYRPPHAGQVH</sequence>
<dbReference type="InterPro" id="IPR044553">
    <property type="entry name" value="Bbox1_ANCHR"/>
</dbReference>
<evidence type="ECO:0000313" key="2">
    <source>
        <dbReference type="Proteomes" id="UP000664940"/>
    </source>
</evidence>
<dbReference type="GO" id="GO:0030496">
    <property type="term" value="C:midbody"/>
    <property type="evidence" value="ECO:0007669"/>
    <property type="project" value="TreeGrafter"/>
</dbReference>
<comment type="caution">
    <text evidence="1">The sequence shown here is derived from an EMBL/GenBank/DDBJ whole genome shotgun (WGS) entry which is preliminary data.</text>
</comment>